<name>A0A1Y1JUX6_PLAGO</name>
<reference evidence="2" key="1">
    <citation type="submission" date="2017-04" db="EMBL/GenBank/DDBJ databases">
        <title>Plasmodium gonderi genome.</title>
        <authorList>
            <person name="Arisue N."/>
            <person name="Honma H."/>
            <person name="Kawai S."/>
            <person name="Tougan T."/>
            <person name="Tanabe K."/>
            <person name="Horii T."/>
        </authorList>
    </citation>
    <scope>NUCLEOTIDE SEQUENCE [LARGE SCALE GENOMIC DNA]</scope>
    <source>
        <strain evidence="2">ATCC 30045</strain>
    </source>
</reference>
<protein>
    <submittedName>
        <fullName evidence="1">Variable surface protein</fullName>
    </submittedName>
</protein>
<comment type="caution">
    <text evidence="1">The sequence shown here is derived from an EMBL/GenBank/DDBJ whole genome shotgun (WGS) entry which is preliminary data.</text>
</comment>
<sequence length="158" mass="18416">MTRNTCESVISEVLNSNDFFIRPSHIPILMSYCTSIISDSNTEKLSLPDSPNTFFAKCFRIHKFNNDESKCLTQKDNITSLFNEWIEEIKKTLTTKMVISVCFSKINKFINNTYYRRSLIRKYLHQIRHFRIRQNSPSCSGKKKAGIIHISGIKTQIQ</sequence>
<proteinExistence type="predicted"/>
<gene>
    <name evidence="1" type="ORF">PGO_003615</name>
</gene>
<dbReference type="GeneID" id="39745360"/>
<dbReference type="RefSeq" id="XP_028547141.1">
    <property type="nucleotide sequence ID" value="XM_028691340.1"/>
</dbReference>
<accession>A0A1Y1JUX6</accession>
<dbReference type="AlphaFoldDB" id="A0A1Y1JUX6"/>
<dbReference type="EMBL" id="BDQF01000423">
    <property type="protein sequence ID" value="GAW84552.1"/>
    <property type="molecule type" value="Genomic_DNA"/>
</dbReference>
<evidence type="ECO:0000313" key="1">
    <source>
        <dbReference type="EMBL" id="GAW84552.1"/>
    </source>
</evidence>
<keyword evidence="2" id="KW-1185">Reference proteome</keyword>
<evidence type="ECO:0000313" key="2">
    <source>
        <dbReference type="Proteomes" id="UP000195521"/>
    </source>
</evidence>
<organism evidence="1 2">
    <name type="scientific">Plasmodium gonderi</name>
    <dbReference type="NCBI Taxonomy" id="77519"/>
    <lineage>
        <taxon>Eukaryota</taxon>
        <taxon>Sar</taxon>
        <taxon>Alveolata</taxon>
        <taxon>Apicomplexa</taxon>
        <taxon>Aconoidasida</taxon>
        <taxon>Haemosporida</taxon>
        <taxon>Plasmodiidae</taxon>
        <taxon>Plasmodium</taxon>
        <taxon>Plasmodium (Plasmodium)</taxon>
    </lineage>
</organism>
<dbReference type="Proteomes" id="UP000195521">
    <property type="component" value="Unassembled WGS sequence"/>
</dbReference>